<feature type="region of interest" description="Disordered" evidence="1">
    <location>
        <begin position="157"/>
        <end position="177"/>
    </location>
</feature>
<accession>A0ABY7F862</accession>
<gene>
    <name evidence="2" type="ORF">MAR_031580</name>
</gene>
<protein>
    <submittedName>
        <fullName evidence="2">Uncharacterized protein</fullName>
    </submittedName>
</protein>
<name>A0ABY7F862_MYAAR</name>
<evidence type="ECO:0000313" key="2">
    <source>
        <dbReference type="EMBL" id="WAR16986.1"/>
    </source>
</evidence>
<reference evidence="2" key="1">
    <citation type="submission" date="2022-11" db="EMBL/GenBank/DDBJ databases">
        <title>Centuries of genome instability and evolution in soft-shell clam transmissible cancer (bioRxiv).</title>
        <authorList>
            <person name="Hart S.F.M."/>
            <person name="Yonemitsu M.A."/>
            <person name="Giersch R.M."/>
            <person name="Beal B.F."/>
            <person name="Arriagada G."/>
            <person name="Davis B.W."/>
            <person name="Ostrander E.A."/>
            <person name="Goff S.P."/>
            <person name="Metzger M.J."/>
        </authorList>
    </citation>
    <scope>NUCLEOTIDE SEQUENCE</scope>
    <source>
        <strain evidence="2">MELC-2E11</strain>
        <tissue evidence="2">Siphon/mantle</tissue>
    </source>
</reference>
<evidence type="ECO:0000313" key="3">
    <source>
        <dbReference type="Proteomes" id="UP001164746"/>
    </source>
</evidence>
<organism evidence="2 3">
    <name type="scientific">Mya arenaria</name>
    <name type="common">Soft-shell clam</name>
    <dbReference type="NCBI Taxonomy" id="6604"/>
    <lineage>
        <taxon>Eukaryota</taxon>
        <taxon>Metazoa</taxon>
        <taxon>Spiralia</taxon>
        <taxon>Lophotrochozoa</taxon>
        <taxon>Mollusca</taxon>
        <taxon>Bivalvia</taxon>
        <taxon>Autobranchia</taxon>
        <taxon>Heteroconchia</taxon>
        <taxon>Euheterodonta</taxon>
        <taxon>Imparidentia</taxon>
        <taxon>Neoheterodontei</taxon>
        <taxon>Myida</taxon>
        <taxon>Myoidea</taxon>
        <taxon>Myidae</taxon>
        <taxon>Mya</taxon>
    </lineage>
</organism>
<dbReference type="EMBL" id="CP111021">
    <property type="protein sequence ID" value="WAR16986.1"/>
    <property type="molecule type" value="Genomic_DNA"/>
</dbReference>
<proteinExistence type="predicted"/>
<keyword evidence="3" id="KW-1185">Reference proteome</keyword>
<feature type="compositionally biased region" description="Basic and acidic residues" evidence="1">
    <location>
        <begin position="157"/>
        <end position="167"/>
    </location>
</feature>
<sequence length="218" mass="24191">MEFRRIQVREHITTQTASNTNTKHSEIVILLVVAQMNGGFGAGDQEGCAHGASNYTFIERAVESVKKNVMVYRLVSYKPSCDFIGQLIDMINNKCKEKTRIESQSELRYHNIINITNVTKCCIGFITENDICVKGKLSSKPCFVHCPILTGLLQKEAQGHNDERDDTNPGGAATQPGLYETLDIASMEERDRGDAFTVLFTTGQAGVPDSDHYETIPN</sequence>
<evidence type="ECO:0000256" key="1">
    <source>
        <dbReference type="SAM" id="MobiDB-lite"/>
    </source>
</evidence>
<dbReference type="Proteomes" id="UP001164746">
    <property type="component" value="Chromosome 10"/>
</dbReference>